<feature type="transmembrane region" description="Helical" evidence="8">
    <location>
        <begin position="68"/>
        <end position="90"/>
    </location>
</feature>
<feature type="transmembrane region" description="Helical" evidence="8">
    <location>
        <begin position="36"/>
        <end position="56"/>
    </location>
</feature>
<comment type="similarity">
    <text evidence="2">Belongs to the autoinducer-2 exporter (AI-2E) (TC 2.A.86) family.</text>
</comment>
<evidence type="ECO:0000256" key="4">
    <source>
        <dbReference type="ARBA" id="ARBA00022475"/>
    </source>
</evidence>
<sequence>MPPIQEYTIPYVIRLAFALICVTILVYWMYVLDSIIPLLLFSILFAMAMYPLVAWLERKNIGRVMSITIGILTFTLVGAGVVTLMCYQVADFTEMLPQLIQKVNASLTNVQQWAFDRFKISPNKQLNELQKYTQNLANSGGAMLGTALTTTTNMLANLSILPVYVFFLLYYRDLFKHFFYKVFKDVKKVKINEVLGKIYDVVHSYLSGLLIVTLIVGTLNSIGLLALGIPSAFFFGFLAASLLIIPYIGILVGSILPIIVALVTKDSAMYAVGVAGIFFFIQMLEGNIITPYIVGSKISVNPLAAILGLFLGGTLWGIAGMALALPITATLKVIFDAVEPLKPYGYLMGEPEIVKERVEKTRKVQQIEKEVVDTLAEKTNDMKFLFKKKGASKPVL</sequence>
<feature type="transmembrane region" description="Helical" evidence="8">
    <location>
        <begin position="154"/>
        <end position="171"/>
    </location>
</feature>
<organism evidence="9">
    <name type="scientific">uncultured bacterium A1Q1_fos_1093</name>
    <dbReference type="NCBI Taxonomy" id="1256542"/>
    <lineage>
        <taxon>Bacteria</taxon>
        <taxon>environmental samples</taxon>
    </lineage>
</organism>
<name>L7VY04_9BACT</name>
<dbReference type="PANTHER" id="PTHR21716:SF53">
    <property type="entry name" value="PERMEASE PERM-RELATED"/>
    <property type="match status" value="1"/>
</dbReference>
<reference evidence="9" key="1">
    <citation type="submission" date="2012-09" db="EMBL/GenBank/DDBJ databases">
        <title>Metagenomic Characterization of a Microbial Community in Wastewater Detects High Levels of Antibiotic Resistance.</title>
        <authorList>
            <person name="Abrams M."/>
            <person name="Caldwell A."/>
            <person name="Vandaei E."/>
            <person name="Lee W."/>
            <person name="Perrott J."/>
            <person name="Khan S.Y."/>
            <person name="Ta J."/>
            <person name="Romero D."/>
            <person name="Nguyen V."/>
            <person name="Pourmand N."/>
            <person name="Ouverney C.C."/>
        </authorList>
    </citation>
    <scope>NUCLEOTIDE SEQUENCE</scope>
</reference>
<evidence type="ECO:0000313" key="9">
    <source>
        <dbReference type="EMBL" id="AGC72326.1"/>
    </source>
</evidence>
<comment type="subcellular location">
    <subcellularLocation>
        <location evidence="1">Cell membrane</location>
        <topology evidence="1">Multi-pass membrane protein</topology>
    </subcellularLocation>
</comment>
<feature type="transmembrane region" description="Helical" evidence="8">
    <location>
        <begin position="12"/>
        <end position="30"/>
    </location>
</feature>
<keyword evidence="3" id="KW-0813">Transport</keyword>
<dbReference type="PANTHER" id="PTHR21716">
    <property type="entry name" value="TRANSMEMBRANE PROTEIN"/>
    <property type="match status" value="1"/>
</dbReference>
<dbReference type="AlphaFoldDB" id="L7VY04"/>
<dbReference type="Pfam" id="PF01594">
    <property type="entry name" value="AI-2E_transport"/>
    <property type="match status" value="1"/>
</dbReference>
<protein>
    <submittedName>
        <fullName evidence="9">Permease</fullName>
    </submittedName>
</protein>
<evidence type="ECO:0000256" key="6">
    <source>
        <dbReference type="ARBA" id="ARBA00022989"/>
    </source>
</evidence>
<keyword evidence="4" id="KW-1003">Cell membrane</keyword>
<evidence type="ECO:0000256" key="7">
    <source>
        <dbReference type="ARBA" id="ARBA00023136"/>
    </source>
</evidence>
<dbReference type="InterPro" id="IPR002549">
    <property type="entry name" value="AI-2E-like"/>
</dbReference>
<feature type="transmembrane region" description="Helical" evidence="8">
    <location>
        <begin position="304"/>
        <end position="325"/>
    </location>
</feature>
<evidence type="ECO:0000256" key="8">
    <source>
        <dbReference type="SAM" id="Phobius"/>
    </source>
</evidence>
<dbReference type="GO" id="GO:0005886">
    <property type="term" value="C:plasma membrane"/>
    <property type="evidence" value="ECO:0007669"/>
    <property type="project" value="UniProtKB-SubCell"/>
</dbReference>
<evidence type="ECO:0000256" key="3">
    <source>
        <dbReference type="ARBA" id="ARBA00022448"/>
    </source>
</evidence>
<evidence type="ECO:0000256" key="1">
    <source>
        <dbReference type="ARBA" id="ARBA00004651"/>
    </source>
</evidence>
<keyword evidence="5 8" id="KW-0812">Transmembrane</keyword>
<keyword evidence="7 8" id="KW-0472">Membrane</keyword>
<evidence type="ECO:0000256" key="2">
    <source>
        <dbReference type="ARBA" id="ARBA00009773"/>
    </source>
</evidence>
<feature type="transmembrane region" description="Helical" evidence="8">
    <location>
        <begin position="267"/>
        <end position="284"/>
    </location>
</feature>
<accession>L7VY04</accession>
<dbReference type="EMBL" id="JX649898">
    <property type="protein sequence ID" value="AGC72326.1"/>
    <property type="molecule type" value="Genomic_DNA"/>
</dbReference>
<proteinExistence type="inferred from homology"/>
<evidence type="ECO:0000256" key="5">
    <source>
        <dbReference type="ARBA" id="ARBA00022692"/>
    </source>
</evidence>
<feature type="transmembrane region" description="Helical" evidence="8">
    <location>
        <begin position="205"/>
        <end position="227"/>
    </location>
</feature>
<feature type="transmembrane region" description="Helical" evidence="8">
    <location>
        <begin position="233"/>
        <end position="260"/>
    </location>
</feature>
<keyword evidence="6 8" id="KW-1133">Transmembrane helix</keyword>